<dbReference type="EMBL" id="BONC01000053">
    <property type="protein sequence ID" value="GIF59755.1"/>
    <property type="molecule type" value="Genomic_DNA"/>
</dbReference>
<accession>A0ABQ4CBQ9</accession>
<sequence>MQRGLDLADDLLDGVLAGVGVGEVALFEGGLELGRGQVGHRGFLTGEGETGGNEKPPAETRGSVVSRTREKAERISARQTTHRSPGGS</sequence>
<gene>
    <name evidence="2" type="ORF">Air01nite_58500</name>
</gene>
<dbReference type="Proteomes" id="UP000624325">
    <property type="component" value="Unassembled WGS sequence"/>
</dbReference>
<keyword evidence="3" id="KW-1185">Reference proteome</keyword>
<organism evidence="2 3">
    <name type="scientific">Asanoa iriomotensis</name>
    <dbReference type="NCBI Taxonomy" id="234613"/>
    <lineage>
        <taxon>Bacteria</taxon>
        <taxon>Bacillati</taxon>
        <taxon>Actinomycetota</taxon>
        <taxon>Actinomycetes</taxon>
        <taxon>Micromonosporales</taxon>
        <taxon>Micromonosporaceae</taxon>
        <taxon>Asanoa</taxon>
    </lineage>
</organism>
<evidence type="ECO:0000313" key="2">
    <source>
        <dbReference type="EMBL" id="GIF59755.1"/>
    </source>
</evidence>
<proteinExistence type="predicted"/>
<feature type="compositionally biased region" description="Basic and acidic residues" evidence="1">
    <location>
        <begin position="67"/>
        <end position="76"/>
    </location>
</feature>
<protein>
    <submittedName>
        <fullName evidence="2">Uncharacterized protein</fullName>
    </submittedName>
</protein>
<comment type="caution">
    <text evidence="2">The sequence shown here is derived from an EMBL/GenBank/DDBJ whole genome shotgun (WGS) entry which is preliminary data.</text>
</comment>
<evidence type="ECO:0000313" key="3">
    <source>
        <dbReference type="Proteomes" id="UP000624325"/>
    </source>
</evidence>
<feature type="compositionally biased region" description="Polar residues" evidence="1">
    <location>
        <begin position="77"/>
        <end position="88"/>
    </location>
</feature>
<reference evidence="2 3" key="1">
    <citation type="submission" date="2021-01" db="EMBL/GenBank/DDBJ databases">
        <title>Whole genome shotgun sequence of Asanoa iriomotensis NBRC 100142.</title>
        <authorList>
            <person name="Komaki H."/>
            <person name="Tamura T."/>
        </authorList>
    </citation>
    <scope>NUCLEOTIDE SEQUENCE [LARGE SCALE GENOMIC DNA]</scope>
    <source>
        <strain evidence="2 3">NBRC 100142</strain>
    </source>
</reference>
<name>A0ABQ4CBQ9_9ACTN</name>
<feature type="region of interest" description="Disordered" evidence="1">
    <location>
        <begin position="36"/>
        <end position="88"/>
    </location>
</feature>
<evidence type="ECO:0000256" key="1">
    <source>
        <dbReference type="SAM" id="MobiDB-lite"/>
    </source>
</evidence>